<evidence type="ECO:0000256" key="11">
    <source>
        <dbReference type="ARBA" id="ARBA00023004"/>
    </source>
</evidence>
<dbReference type="PANTHER" id="PTHR40255">
    <property type="entry name" value="UPF0093 MEMBRANE PROTEIN SLR1790"/>
    <property type="match status" value="1"/>
</dbReference>
<keyword evidence="9 15" id="KW-1133">Transmembrane helix</keyword>
<evidence type="ECO:0000256" key="10">
    <source>
        <dbReference type="ARBA" id="ARBA00023002"/>
    </source>
</evidence>
<evidence type="ECO:0000256" key="13">
    <source>
        <dbReference type="ARBA" id="ARBA00048390"/>
    </source>
</evidence>
<evidence type="ECO:0000313" key="17">
    <source>
        <dbReference type="Proteomes" id="UP000035085"/>
    </source>
</evidence>
<dbReference type="EC" id="1.3.99.-" evidence="14"/>
<keyword evidence="17" id="KW-1185">Reference proteome</keyword>
<dbReference type="EMBL" id="CP010897">
    <property type="protein sequence ID" value="AJP59047.1"/>
    <property type="molecule type" value="Genomic_DNA"/>
</dbReference>
<accession>A0ABM5T2C3</accession>
<evidence type="ECO:0000256" key="6">
    <source>
        <dbReference type="ARBA" id="ARBA00022617"/>
    </source>
</evidence>
<name>A0ABM5T2C3_9BURK</name>
<protein>
    <recommendedName>
        <fullName evidence="4 14">Protoporphyrinogen IX oxidase</fullName>
        <ecNumber evidence="14">1.3.99.-</ecNumber>
    </recommendedName>
</protein>
<feature type="transmembrane region" description="Helical" evidence="15">
    <location>
        <begin position="44"/>
        <end position="64"/>
    </location>
</feature>
<evidence type="ECO:0000256" key="12">
    <source>
        <dbReference type="ARBA" id="ARBA00023136"/>
    </source>
</evidence>
<evidence type="ECO:0000256" key="1">
    <source>
        <dbReference type="ARBA" id="ARBA00004651"/>
    </source>
</evidence>
<comment type="similarity">
    <text evidence="3 14">Belongs to the HemJ family.</text>
</comment>
<dbReference type="PIRSF" id="PIRSF004638">
    <property type="entry name" value="UCP004638"/>
    <property type="match status" value="1"/>
</dbReference>
<dbReference type="Proteomes" id="UP000035085">
    <property type="component" value="Chromosome"/>
</dbReference>
<evidence type="ECO:0000256" key="9">
    <source>
        <dbReference type="ARBA" id="ARBA00022989"/>
    </source>
</evidence>
<feature type="transmembrane region" description="Helical" evidence="15">
    <location>
        <begin position="12"/>
        <end position="32"/>
    </location>
</feature>
<evidence type="ECO:0000256" key="5">
    <source>
        <dbReference type="ARBA" id="ARBA00022475"/>
    </source>
</evidence>
<keyword evidence="10" id="KW-0560">Oxidoreductase</keyword>
<evidence type="ECO:0000256" key="14">
    <source>
        <dbReference type="PIRNR" id="PIRNR004638"/>
    </source>
</evidence>
<feature type="transmembrane region" description="Helical" evidence="15">
    <location>
        <begin position="70"/>
        <end position="90"/>
    </location>
</feature>
<keyword evidence="11 14" id="KW-0408">Iron</keyword>
<dbReference type="RefSeq" id="WP_044457334.1">
    <property type="nucleotide sequence ID" value="NZ_CP010897.2"/>
</dbReference>
<evidence type="ECO:0000256" key="15">
    <source>
        <dbReference type="SAM" id="Phobius"/>
    </source>
</evidence>
<comment type="function">
    <text evidence="14">Catalyzes the oxidation of protoporphyrinogen IX to protoporphyrin IX.</text>
</comment>
<comment type="pathway">
    <text evidence="2 14">Porphyrin-containing compound metabolism; protoporphyrin-IX biosynthesis; protoporphyrin-IX from protoporphyrinogen-IX: step 1/1.</text>
</comment>
<keyword evidence="5 14" id="KW-1003">Cell membrane</keyword>
<keyword evidence="8 14" id="KW-0479">Metal-binding</keyword>
<evidence type="ECO:0000313" key="16">
    <source>
        <dbReference type="EMBL" id="AJP59047.1"/>
    </source>
</evidence>
<evidence type="ECO:0000256" key="7">
    <source>
        <dbReference type="ARBA" id="ARBA00022692"/>
    </source>
</evidence>
<evidence type="ECO:0000256" key="4">
    <source>
        <dbReference type="ARBA" id="ARBA00017504"/>
    </source>
</evidence>
<dbReference type="PANTHER" id="PTHR40255:SF1">
    <property type="entry name" value="PROTOPORPHYRINOGEN IX OXIDASE"/>
    <property type="match status" value="1"/>
</dbReference>
<comment type="cofactor">
    <cofactor evidence="14">
        <name>heme b</name>
        <dbReference type="ChEBI" id="CHEBI:60344"/>
    </cofactor>
    <text evidence="14">Binds 1 heme b (iron(II)-protoporphyrin IX) group per subunit.</text>
</comment>
<evidence type="ECO:0000256" key="8">
    <source>
        <dbReference type="ARBA" id="ARBA00022723"/>
    </source>
</evidence>
<proteinExistence type="inferred from homology"/>
<evidence type="ECO:0000256" key="2">
    <source>
        <dbReference type="ARBA" id="ARBA00005073"/>
    </source>
</evidence>
<keyword evidence="6 14" id="KW-0349">Heme</keyword>
<reference evidence="17" key="1">
    <citation type="submission" date="2015-02" db="EMBL/GenBank/DDBJ databases">
        <title>Complete Genome Sequencing of Pandoraea vervacti NS15 sp. nov.</title>
        <authorList>
            <person name="Chan K.-G."/>
        </authorList>
    </citation>
    <scope>NUCLEOTIDE SEQUENCE [LARGE SCALE GENOMIC DNA]</scope>
    <source>
        <strain evidence="17">NS15</strain>
    </source>
</reference>
<dbReference type="InterPro" id="IPR005265">
    <property type="entry name" value="HemJ-like"/>
</dbReference>
<sequence length="135" mass="14733">MLYLWIKALHLIAVIVFIAGLVTMAFGARLAQTEWRRVARRADYAMASPALGVVWITGPVLAIMGNWWHAPWFMAKLVLVIVVSALHGRLSATLRRMDRQGLNTDSAPSNVFARALPVGLAAMAGIVALVVVKPF</sequence>
<gene>
    <name evidence="16" type="ORF">UC34_23025</name>
</gene>
<keyword evidence="7 15" id="KW-0812">Transmembrane</keyword>
<keyword evidence="12 14" id="KW-0472">Membrane</keyword>
<dbReference type="Pfam" id="PF03653">
    <property type="entry name" value="UPF0093"/>
    <property type="match status" value="1"/>
</dbReference>
<comment type="catalytic activity">
    <reaction evidence="13 14">
        <text>protoporphyrinogen IX + 3 A = protoporphyrin IX + 3 AH2</text>
        <dbReference type="Rhea" id="RHEA:62000"/>
        <dbReference type="ChEBI" id="CHEBI:13193"/>
        <dbReference type="ChEBI" id="CHEBI:17499"/>
        <dbReference type="ChEBI" id="CHEBI:57306"/>
        <dbReference type="ChEBI" id="CHEBI:57307"/>
    </reaction>
</comment>
<organism evidence="16 17">
    <name type="scientific">Pandoraea vervacti</name>
    <dbReference type="NCBI Taxonomy" id="656178"/>
    <lineage>
        <taxon>Bacteria</taxon>
        <taxon>Pseudomonadati</taxon>
        <taxon>Pseudomonadota</taxon>
        <taxon>Betaproteobacteria</taxon>
        <taxon>Burkholderiales</taxon>
        <taxon>Burkholderiaceae</taxon>
        <taxon>Pandoraea</taxon>
    </lineage>
</organism>
<evidence type="ECO:0000256" key="3">
    <source>
        <dbReference type="ARBA" id="ARBA00006501"/>
    </source>
</evidence>
<feature type="transmembrane region" description="Helical" evidence="15">
    <location>
        <begin position="111"/>
        <end position="132"/>
    </location>
</feature>
<comment type="subcellular location">
    <subcellularLocation>
        <location evidence="1">Cell membrane</location>
        <topology evidence="1">Multi-pass membrane protein</topology>
    </subcellularLocation>
</comment>